<dbReference type="SMART" id="SM00198">
    <property type="entry name" value="SCP"/>
    <property type="match status" value="1"/>
</dbReference>
<dbReference type="InterPro" id="IPR018244">
    <property type="entry name" value="Allrgn_V5/Tpx1_CS"/>
</dbReference>
<dbReference type="GO" id="GO:0005576">
    <property type="term" value="C:extracellular region"/>
    <property type="evidence" value="ECO:0007669"/>
    <property type="project" value="UniProtKB-SubCell"/>
</dbReference>
<dbReference type="InterPro" id="IPR034763">
    <property type="entry name" value="P14a_insect"/>
</dbReference>
<dbReference type="Gene3D" id="3.40.33.10">
    <property type="entry name" value="CAP"/>
    <property type="match status" value="1"/>
</dbReference>
<keyword evidence="3" id="KW-0964">Secreted</keyword>
<gene>
    <name evidence="8" type="primary">Va3_0</name>
    <name evidence="8" type="ORF">G6Z76_0007324</name>
</gene>
<comment type="subcellular location">
    <subcellularLocation>
        <location evidence="1">Secreted</location>
    </subcellularLocation>
</comment>
<dbReference type="InterPro" id="IPR014044">
    <property type="entry name" value="CAP_dom"/>
</dbReference>
<keyword evidence="4 6" id="KW-0732">Signal</keyword>
<dbReference type="PRINTS" id="PR00837">
    <property type="entry name" value="V5TPXLIKE"/>
</dbReference>
<protein>
    <submittedName>
        <fullName evidence="8">VA3 protein</fullName>
    </submittedName>
</protein>
<evidence type="ECO:0000313" key="9">
    <source>
        <dbReference type="Proteomes" id="UP000669903"/>
    </source>
</evidence>
<keyword evidence="5" id="KW-1015">Disulfide bond</keyword>
<feature type="non-terminal residue" evidence="8">
    <location>
        <position position="1"/>
    </location>
</feature>
<comment type="similarity">
    <text evidence="2">Belongs to the CRISP family.</text>
</comment>
<feature type="chain" id="PRO_5032812685" evidence="6">
    <location>
        <begin position="23"/>
        <end position="227"/>
    </location>
</feature>
<feature type="domain" description="SCP" evidence="7">
    <location>
        <begin position="60"/>
        <end position="219"/>
    </location>
</feature>
<feature type="non-terminal residue" evidence="8">
    <location>
        <position position="227"/>
    </location>
</feature>
<evidence type="ECO:0000256" key="2">
    <source>
        <dbReference type="ARBA" id="ARBA00009923"/>
    </source>
</evidence>
<evidence type="ECO:0000256" key="1">
    <source>
        <dbReference type="ARBA" id="ARBA00004613"/>
    </source>
</evidence>
<dbReference type="PRINTS" id="PR00838">
    <property type="entry name" value="V5ALLERGEN"/>
</dbReference>
<evidence type="ECO:0000259" key="7">
    <source>
        <dbReference type="SMART" id="SM00198"/>
    </source>
</evidence>
<dbReference type="PANTHER" id="PTHR10334">
    <property type="entry name" value="CYSTEINE-RICH SECRETORY PROTEIN-RELATED"/>
    <property type="match status" value="1"/>
</dbReference>
<reference evidence="8" key="1">
    <citation type="submission" date="2020-03" db="EMBL/GenBank/DDBJ databases">
        <title>Relaxed selection underlies rapid genomic changes in the transitions from sociality to social parasitism in ants.</title>
        <authorList>
            <person name="Bi X."/>
        </authorList>
    </citation>
    <scope>NUCLEOTIDE SEQUENCE</scope>
    <source>
        <strain evidence="8">BGI-DK2014a</strain>
        <tissue evidence="8">Whole body</tissue>
    </source>
</reference>
<dbReference type="AlphaFoldDB" id="A0A836GJ28"/>
<dbReference type="Pfam" id="PF00188">
    <property type="entry name" value="CAP"/>
    <property type="match status" value="1"/>
</dbReference>
<dbReference type="InterPro" id="IPR002413">
    <property type="entry name" value="V5_allergen-like"/>
</dbReference>
<feature type="signal peptide" evidence="6">
    <location>
        <begin position="1"/>
        <end position="22"/>
    </location>
</feature>
<evidence type="ECO:0000256" key="4">
    <source>
        <dbReference type="ARBA" id="ARBA00022729"/>
    </source>
</evidence>
<sequence>RIMAGINFLCILLITMFTIVIAADYCNMKSCKQGSHTMCKYSSKPAKECGQVNHMGLTDDEKKIIVRKHNELRQNVASGKENRGKPGPQPKAVSMTNLTWDEELGTVCQRWVNQCIFGHDECRHVDRFIVGQNMAQASSSGKNTATVDYLVLLWYNEVKDFNNTKINKYEFEPKTGHYTQLVWANSTKIGCGKIEYKDSSNWNKTTLCCNYGPHGNMIGQKIYKIKK</sequence>
<evidence type="ECO:0000313" key="8">
    <source>
        <dbReference type="EMBL" id="KAG5343800.1"/>
    </source>
</evidence>
<evidence type="ECO:0000256" key="3">
    <source>
        <dbReference type="ARBA" id="ARBA00022525"/>
    </source>
</evidence>
<dbReference type="InterPro" id="IPR035940">
    <property type="entry name" value="CAP_sf"/>
</dbReference>
<dbReference type="SUPFAM" id="SSF55797">
    <property type="entry name" value="PR-1-like"/>
    <property type="match status" value="1"/>
</dbReference>
<accession>A0A836GJ28</accession>
<keyword evidence="9" id="KW-1185">Reference proteome</keyword>
<evidence type="ECO:0000256" key="5">
    <source>
        <dbReference type="ARBA" id="ARBA00023157"/>
    </source>
</evidence>
<comment type="caution">
    <text evidence="8">The sequence shown here is derived from an EMBL/GenBank/DDBJ whole genome shotgun (WGS) entry which is preliminary data.</text>
</comment>
<proteinExistence type="inferred from homology"/>
<dbReference type="PIRSF" id="PIRSF038921">
    <property type="entry name" value="P14a"/>
    <property type="match status" value="1"/>
</dbReference>
<organism evidence="8 9">
    <name type="scientific">Acromyrmex charruanus</name>
    <dbReference type="NCBI Taxonomy" id="2715315"/>
    <lineage>
        <taxon>Eukaryota</taxon>
        <taxon>Metazoa</taxon>
        <taxon>Ecdysozoa</taxon>
        <taxon>Arthropoda</taxon>
        <taxon>Hexapoda</taxon>
        <taxon>Insecta</taxon>
        <taxon>Pterygota</taxon>
        <taxon>Neoptera</taxon>
        <taxon>Endopterygota</taxon>
        <taxon>Hymenoptera</taxon>
        <taxon>Apocrita</taxon>
        <taxon>Aculeata</taxon>
        <taxon>Formicoidea</taxon>
        <taxon>Formicidae</taxon>
        <taxon>Myrmicinae</taxon>
        <taxon>Acromyrmex</taxon>
    </lineage>
</organism>
<dbReference type="Proteomes" id="UP000669903">
    <property type="component" value="Unassembled WGS sequence"/>
</dbReference>
<dbReference type="PROSITE" id="PS01009">
    <property type="entry name" value="CRISP_1"/>
    <property type="match status" value="1"/>
</dbReference>
<name>A0A836GJ28_9HYME</name>
<dbReference type="EMBL" id="JAANIC010002948">
    <property type="protein sequence ID" value="KAG5343800.1"/>
    <property type="molecule type" value="Genomic_DNA"/>
</dbReference>
<dbReference type="CDD" id="cd05380">
    <property type="entry name" value="CAP_euk"/>
    <property type="match status" value="1"/>
</dbReference>
<dbReference type="InterPro" id="IPR001283">
    <property type="entry name" value="CRISP-related"/>
</dbReference>
<evidence type="ECO:0000256" key="6">
    <source>
        <dbReference type="SAM" id="SignalP"/>
    </source>
</evidence>